<gene>
    <name evidence="2" type="ORF">G6O67_007790</name>
</gene>
<keyword evidence="3" id="KW-1185">Reference proteome</keyword>
<accession>A0A8H4LVK5</accession>
<dbReference type="OrthoDB" id="4922863at2759"/>
<evidence type="ECO:0000313" key="3">
    <source>
        <dbReference type="Proteomes" id="UP000557566"/>
    </source>
</evidence>
<comment type="caution">
    <text evidence="2">The sequence shown here is derived from an EMBL/GenBank/DDBJ whole genome shotgun (WGS) entry which is preliminary data.</text>
</comment>
<evidence type="ECO:0000313" key="2">
    <source>
        <dbReference type="EMBL" id="KAF4505887.1"/>
    </source>
</evidence>
<reference evidence="2 3" key="1">
    <citation type="journal article" date="2020" name="Genome Biol. Evol.">
        <title>A new high-quality draft genome assembly of the Chinese cordyceps Ophiocordyceps sinensis.</title>
        <authorList>
            <person name="Shu R."/>
            <person name="Zhang J."/>
            <person name="Meng Q."/>
            <person name="Zhang H."/>
            <person name="Zhou G."/>
            <person name="Li M."/>
            <person name="Wu P."/>
            <person name="Zhao Y."/>
            <person name="Chen C."/>
            <person name="Qin Q."/>
        </authorList>
    </citation>
    <scope>NUCLEOTIDE SEQUENCE [LARGE SCALE GENOMIC DNA]</scope>
    <source>
        <strain evidence="2 3">IOZ07</strain>
    </source>
</reference>
<dbReference type="Proteomes" id="UP000557566">
    <property type="component" value="Unassembled WGS sequence"/>
</dbReference>
<feature type="compositionally biased region" description="Basic and acidic residues" evidence="1">
    <location>
        <begin position="32"/>
        <end position="49"/>
    </location>
</feature>
<feature type="region of interest" description="Disordered" evidence="1">
    <location>
        <begin position="1"/>
        <end position="67"/>
    </location>
</feature>
<sequence length="208" mass="23267">MTFSHARTTKYSRREKYFSNSSDFSDSEDDRCDSRRHPRHESDDRCDSRRHPRHRLPPGTEIVVAPKPVPAPAPPAECKYKCCPCHAEKAAKACAAKACACPAAAAACCPPPPAKKPEEPPRIVIDVVDRTNGPMAQLHGHKFPISIKPKATIADIIAMLTPDSHRHKVVVLWDDGFVDDLETACKVEDLKYYARKLCIVKRKQVRYA</sequence>
<protein>
    <submittedName>
        <fullName evidence="2">Uncharacterized protein</fullName>
    </submittedName>
</protein>
<name>A0A8H4LVK5_9HYPO</name>
<organism evidence="2 3">
    <name type="scientific">Ophiocordyceps sinensis</name>
    <dbReference type="NCBI Taxonomy" id="72228"/>
    <lineage>
        <taxon>Eukaryota</taxon>
        <taxon>Fungi</taxon>
        <taxon>Dikarya</taxon>
        <taxon>Ascomycota</taxon>
        <taxon>Pezizomycotina</taxon>
        <taxon>Sordariomycetes</taxon>
        <taxon>Hypocreomycetidae</taxon>
        <taxon>Hypocreales</taxon>
        <taxon>Ophiocordycipitaceae</taxon>
        <taxon>Ophiocordyceps</taxon>
    </lineage>
</organism>
<dbReference type="AlphaFoldDB" id="A0A8H4LVK5"/>
<evidence type="ECO:0000256" key="1">
    <source>
        <dbReference type="SAM" id="MobiDB-lite"/>
    </source>
</evidence>
<proteinExistence type="predicted"/>
<dbReference type="EMBL" id="JAAVMX010000008">
    <property type="protein sequence ID" value="KAF4505887.1"/>
    <property type="molecule type" value="Genomic_DNA"/>
</dbReference>